<feature type="transmembrane region" description="Helical" evidence="1">
    <location>
        <begin position="36"/>
        <end position="52"/>
    </location>
</feature>
<organism evidence="2 3">
    <name type="scientific">Crossiella cryophila</name>
    <dbReference type="NCBI Taxonomy" id="43355"/>
    <lineage>
        <taxon>Bacteria</taxon>
        <taxon>Bacillati</taxon>
        <taxon>Actinomycetota</taxon>
        <taxon>Actinomycetes</taxon>
        <taxon>Pseudonocardiales</taxon>
        <taxon>Pseudonocardiaceae</taxon>
        <taxon>Crossiella</taxon>
    </lineage>
</organism>
<keyword evidence="2" id="KW-0808">Transferase</keyword>
<feature type="transmembrane region" description="Helical" evidence="1">
    <location>
        <begin position="6"/>
        <end position="24"/>
    </location>
</feature>
<dbReference type="Proteomes" id="UP000533598">
    <property type="component" value="Unassembled WGS sequence"/>
</dbReference>
<keyword evidence="1" id="KW-0812">Transmembrane</keyword>
<feature type="transmembrane region" description="Helical" evidence="1">
    <location>
        <begin position="64"/>
        <end position="84"/>
    </location>
</feature>
<reference evidence="2 3" key="1">
    <citation type="submission" date="2020-08" db="EMBL/GenBank/DDBJ databases">
        <title>Sequencing the genomes of 1000 actinobacteria strains.</title>
        <authorList>
            <person name="Klenk H.-P."/>
        </authorList>
    </citation>
    <scope>NUCLEOTIDE SEQUENCE [LARGE SCALE GENOMIC DNA]</scope>
    <source>
        <strain evidence="2 3">DSM 44230</strain>
    </source>
</reference>
<keyword evidence="1" id="KW-1133">Transmembrane helix</keyword>
<dbReference type="RefSeq" id="WP_185002306.1">
    <property type="nucleotide sequence ID" value="NZ_BAAAUI010000015.1"/>
</dbReference>
<dbReference type="AlphaFoldDB" id="A0A7W7C8P6"/>
<feature type="transmembrane region" description="Helical" evidence="1">
    <location>
        <begin position="132"/>
        <end position="152"/>
    </location>
</feature>
<proteinExistence type="predicted"/>
<gene>
    <name evidence="2" type="ORF">HNR67_002605</name>
</gene>
<evidence type="ECO:0000313" key="2">
    <source>
        <dbReference type="EMBL" id="MBB4676487.1"/>
    </source>
</evidence>
<evidence type="ECO:0000313" key="3">
    <source>
        <dbReference type="Proteomes" id="UP000533598"/>
    </source>
</evidence>
<dbReference type="GO" id="GO:0016301">
    <property type="term" value="F:kinase activity"/>
    <property type="evidence" value="ECO:0007669"/>
    <property type="project" value="UniProtKB-KW"/>
</dbReference>
<keyword evidence="2" id="KW-0418">Kinase</keyword>
<keyword evidence="3" id="KW-1185">Reference proteome</keyword>
<comment type="caution">
    <text evidence="2">The sequence shown here is derived from an EMBL/GenBank/DDBJ whole genome shotgun (WGS) entry which is preliminary data.</text>
</comment>
<evidence type="ECO:0000256" key="1">
    <source>
        <dbReference type="SAM" id="Phobius"/>
    </source>
</evidence>
<sequence>MTMSTLFNGALAIAVVVLVIVRRMNWRELTKRGEDVWVGPAVIAVIGLFQLKNKLGADYHIAPIDLTFLVLGLLLAAGAGVGLGRTSEVQLREGRIFTRMRGPAIGVWVAFIGLRVLLGFLGHAMGATLTSGGGAILLTLGVSLLVQSLVLATRVGHPVRH</sequence>
<accession>A0A7W7C8P6</accession>
<dbReference type="EMBL" id="JACHMH010000001">
    <property type="protein sequence ID" value="MBB4676487.1"/>
    <property type="molecule type" value="Genomic_DNA"/>
</dbReference>
<protein>
    <submittedName>
        <fullName evidence="2">Signal transduction histidine kinase</fullName>
    </submittedName>
</protein>
<name>A0A7W7C8P6_9PSEU</name>
<keyword evidence="1" id="KW-0472">Membrane</keyword>
<feature type="transmembrane region" description="Helical" evidence="1">
    <location>
        <begin position="105"/>
        <end position="126"/>
    </location>
</feature>